<dbReference type="Proteomes" id="UP000736787">
    <property type="component" value="Unassembled WGS sequence"/>
</dbReference>
<gene>
    <name evidence="5" type="ORF">JG687_00010758</name>
    <name evidence="6" type="ORF">PC110_g13583</name>
    <name evidence="2" type="ORF">PC117_g8530</name>
    <name evidence="3" type="ORF">PC118_g7293</name>
    <name evidence="4" type="ORF">PC129_g17286</name>
</gene>
<protein>
    <submittedName>
        <fullName evidence="6">Uncharacterized protein</fullName>
    </submittedName>
</protein>
<dbReference type="EMBL" id="MJFZ01000391">
    <property type="protein sequence ID" value="RAW30063.1"/>
    <property type="molecule type" value="Genomic_DNA"/>
</dbReference>
<reference evidence="5" key="3">
    <citation type="submission" date="2021-01" db="EMBL/GenBank/DDBJ databases">
        <title>Phytophthora aleatoria, a newly-described species from Pinus radiata is distinct from Phytophthora cactorum isolates based on comparative genomics.</title>
        <authorList>
            <person name="Mcdougal R."/>
            <person name="Panda P."/>
            <person name="Williams N."/>
            <person name="Studholme D.J."/>
        </authorList>
    </citation>
    <scope>NUCLEOTIDE SEQUENCE</scope>
    <source>
        <strain evidence="5">NZFS 3830</strain>
    </source>
</reference>
<dbReference type="EMBL" id="JAENGZ010000622">
    <property type="protein sequence ID" value="KAG6956183.1"/>
    <property type="molecule type" value="Genomic_DNA"/>
</dbReference>
<evidence type="ECO:0000313" key="2">
    <source>
        <dbReference type="EMBL" id="KAG2945331.1"/>
    </source>
</evidence>
<evidence type="ECO:0000256" key="1">
    <source>
        <dbReference type="SAM" id="Coils"/>
    </source>
</evidence>
<dbReference type="Proteomes" id="UP000760860">
    <property type="component" value="Unassembled WGS sequence"/>
</dbReference>
<evidence type="ECO:0000313" key="3">
    <source>
        <dbReference type="EMBL" id="KAG2987416.1"/>
    </source>
</evidence>
<dbReference type="EMBL" id="RCMV01000918">
    <property type="protein sequence ID" value="KAG3211734.1"/>
    <property type="molecule type" value="Genomic_DNA"/>
</dbReference>
<evidence type="ECO:0000313" key="5">
    <source>
        <dbReference type="EMBL" id="KAG6956183.1"/>
    </source>
</evidence>
<dbReference type="VEuPathDB" id="FungiDB:PC110_g13583"/>
<keyword evidence="1" id="KW-0175">Coiled coil</keyword>
<accession>A0A329RZE3</accession>
<sequence length="189" mass="21746">MSSFQLEDDDFSLVEASVLAFLAEYDMVNVISSKTIDSPPQRSNWISSSEQVQVRKKQTWHQRQKAQVHRTREVINQLSAQLQELKNAAKVRRASSGVNKLTVKRPSMKTSGLLMWKRIAKRQFMLRQTSEIENIKLRKAVRFQFRQAKSFQRALRKRIPEDTVASLTSLISATTGFEQDLLRSGARHA</sequence>
<dbReference type="EMBL" id="RCMK01000185">
    <property type="protein sequence ID" value="KAG2945331.1"/>
    <property type="molecule type" value="Genomic_DNA"/>
</dbReference>
<comment type="caution">
    <text evidence="6">The sequence shown here is derived from an EMBL/GenBank/DDBJ whole genome shotgun (WGS) entry which is preliminary data.</text>
</comment>
<dbReference type="OrthoDB" id="99830at2759"/>
<evidence type="ECO:0000313" key="4">
    <source>
        <dbReference type="EMBL" id="KAG3211734.1"/>
    </source>
</evidence>
<evidence type="ECO:0000313" key="7">
    <source>
        <dbReference type="Proteomes" id="UP000251314"/>
    </source>
</evidence>
<reference evidence="2" key="2">
    <citation type="submission" date="2018-10" db="EMBL/GenBank/DDBJ databases">
        <title>Effector identification in a new, highly contiguous assembly of the strawberry crown rot pathogen Phytophthora cactorum.</title>
        <authorList>
            <person name="Armitage A.D."/>
            <person name="Nellist C.F."/>
            <person name="Bates H."/>
            <person name="Vickerstaff R.J."/>
            <person name="Harrison R.J."/>
        </authorList>
    </citation>
    <scope>NUCLEOTIDE SEQUENCE</scope>
    <source>
        <strain evidence="2">4040</strain>
        <strain evidence="3">P415</strain>
        <strain evidence="4">P421</strain>
    </source>
</reference>
<dbReference type="AlphaFoldDB" id="A0A329RZE3"/>
<dbReference type="Proteomes" id="UP000251314">
    <property type="component" value="Unassembled WGS sequence"/>
</dbReference>
<organism evidence="6 7">
    <name type="scientific">Phytophthora cactorum</name>
    <dbReference type="NCBI Taxonomy" id="29920"/>
    <lineage>
        <taxon>Eukaryota</taxon>
        <taxon>Sar</taxon>
        <taxon>Stramenopiles</taxon>
        <taxon>Oomycota</taxon>
        <taxon>Peronosporomycetes</taxon>
        <taxon>Peronosporales</taxon>
        <taxon>Peronosporaceae</taxon>
        <taxon>Phytophthora</taxon>
    </lineage>
</organism>
<dbReference type="EMBL" id="RCML01000172">
    <property type="protein sequence ID" value="KAG2987416.1"/>
    <property type="molecule type" value="Genomic_DNA"/>
</dbReference>
<feature type="coiled-coil region" evidence="1">
    <location>
        <begin position="68"/>
        <end position="95"/>
    </location>
</feature>
<proteinExistence type="predicted"/>
<evidence type="ECO:0000313" key="6">
    <source>
        <dbReference type="EMBL" id="RAW30063.1"/>
    </source>
</evidence>
<name>A0A329RZE3_9STRA</name>
<dbReference type="Proteomes" id="UP000697107">
    <property type="component" value="Unassembled WGS sequence"/>
</dbReference>
<dbReference type="Proteomes" id="UP000688947">
    <property type="component" value="Unassembled WGS sequence"/>
</dbReference>
<reference evidence="6 7" key="1">
    <citation type="submission" date="2018-01" db="EMBL/GenBank/DDBJ databases">
        <title>Draft genome of the strawberry crown rot pathogen Phytophthora cactorum.</title>
        <authorList>
            <person name="Armitage A.D."/>
            <person name="Lysoe E."/>
            <person name="Nellist C.F."/>
            <person name="Harrison R.J."/>
            <person name="Brurberg M.B."/>
        </authorList>
    </citation>
    <scope>NUCLEOTIDE SEQUENCE [LARGE SCALE GENOMIC DNA]</scope>
    <source>
        <strain evidence="6 7">10300</strain>
    </source>
</reference>
<keyword evidence="7" id="KW-1185">Reference proteome</keyword>